<gene>
    <name evidence="2" type="ORF">CI109_102046</name>
</gene>
<dbReference type="Gene3D" id="3.40.50.300">
    <property type="entry name" value="P-loop containing nucleotide triphosphate hydrolases"/>
    <property type="match status" value="1"/>
</dbReference>
<dbReference type="SMART" id="SM00382">
    <property type="entry name" value="AAA"/>
    <property type="match status" value="1"/>
</dbReference>
<dbReference type="GO" id="GO:0005634">
    <property type="term" value="C:nucleus"/>
    <property type="evidence" value="ECO:0007669"/>
    <property type="project" value="TreeGrafter"/>
</dbReference>
<accession>A0AAJ8MVJ0</accession>
<dbReference type="GO" id="GO:0005524">
    <property type="term" value="F:ATP binding"/>
    <property type="evidence" value="ECO:0007669"/>
    <property type="project" value="InterPro"/>
</dbReference>
<dbReference type="SUPFAM" id="SSF52540">
    <property type="entry name" value="P-loop containing nucleoside triphosphate hydrolases"/>
    <property type="match status" value="1"/>
</dbReference>
<dbReference type="InterPro" id="IPR003959">
    <property type="entry name" value="ATPase_AAA_core"/>
</dbReference>
<dbReference type="GeneID" id="43592666"/>
<dbReference type="InterPro" id="IPR003593">
    <property type="entry name" value="AAA+_ATPase"/>
</dbReference>
<reference evidence="2" key="2">
    <citation type="submission" date="2024-01" db="EMBL/GenBank/DDBJ databases">
        <title>Comparative genomics of Cryptococcus and Kwoniella reveals pathogenesis evolution and contrasting modes of karyotype evolution via chromosome fusion or intercentromeric recombination.</title>
        <authorList>
            <person name="Coelho M.A."/>
            <person name="David-Palma M."/>
            <person name="Shea T."/>
            <person name="Bowers K."/>
            <person name="McGinley-Smith S."/>
            <person name="Mohammad A.W."/>
            <person name="Gnirke A."/>
            <person name="Yurkov A.M."/>
            <person name="Nowrousian M."/>
            <person name="Sun S."/>
            <person name="Cuomo C.A."/>
            <person name="Heitman J."/>
        </authorList>
    </citation>
    <scope>NUCLEOTIDE SEQUENCE</scope>
    <source>
        <strain evidence="2">CBS 12478</strain>
    </source>
</reference>
<dbReference type="InterPro" id="IPR050168">
    <property type="entry name" value="AAA_ATPase_domain"/>
</dbReference>
<dbReference type="GO" id="GO:0016887">
    <property type="term" value="F:ATP hydrolysis activity"/>
    <property type="evidence" value="ECO:0007669"/>
    <property type="project" value="InterPro"/>
</dbReference>
<protein>
    <recommendedName>
        <fullName evidence="1">AAA+ ATPase domain-containing protein</fullName>
    </recommendedName>
</protein>
<reference evidence="2" key="1">
    <citation type="submission" date="2017-08" db="EMBL/GenBank/DDBJ databases">
        <authorList>
            <person name="Cuomo C."/>
            <person name="Billmyre B."/>
            <person name="Heitman J."/>
        </authorList>
    </citation>
    <scope>NUCLEOTIDE SEQUENCE</scope>
    <source>
        <strain evidence="2">CBS 12478</strain>
    </source>
</reference>
<dbReference type="PANTHER" id="PTHR23077:SF132">
    <property type="entry name" value="ATP-DEPENDENT ZN PROTEASE"/>
    <property type="match status" value="1"/>
</dbReference>
<dbReference type="InterPro" id="IPR027417">
    <property type="entry name" value="P-loop_NTPase"/>
</dbReference>
<dbReference type="Proteomes" id="UP000322225">
    <property type="component" value="Chromosome 4"/>
</dbReference>
<dbReference type="PANTHER" id="PTHR23077">
    <property type="entry name" value="AAA-FAMILY ATPASE"/>
    <property type="match status" value="1"/>
</dbReference>
<dbReference type="EMBL" id="CP144054">
    <property type="protein sequence ID" value="WWD17605.1"/>
    <property type="molecule type" value="Genomic_DNA"/>
</dbReference>
<feature type="domain" description="AAA+ ATPase" evidence="1">
    <location>
        <begin position="213"/>
        <end position="324"/>
    </location>
</feature>
<evidence type="ECO:0000313" key="2">
    <source>
        <dbReference type="EMBL" id="WWD17605.1"/>
    </source>
</evidence>
<dbReference type="Pfam" id="PF00004">
    <property type="entry name" value="AAA"/>
    <property type="match status" value="1"/>
</dbReference>
<dbReference type="CDD" id="cd19481">
    <property type="entry name" value="RecA-like_protease"/>
    <property type="match status" value="1"/>
</dbReference>
<evidence type="ECO:0000313" key="3">
    <source>
        <dbReference type="Proteomes" id="UP000322225"/>
    </source>
</evidence>
<dbReference type="RefSeq" id="XP_065823150.1">
    <property type="nucleotide sequence ID" value="XM_065967078.1"/>
</dbReference>
<dbReference type="GO" id="GO:0003723">
    <property type="term" value="F:RNA binding"/>
    <property type="evidence" value="ECO:0007669"/>
    <property type="project" value="TreeGrafter"/>
</dbReference>
<dbReference type="KEGG" id="ksn:43592666"/>
<keyword evidence="3" id="KW-1185">Reference proteome</keyword>
<name>A0AAJ8MVJ0_9TREE</name>
<dbReference type="AlphaFoldDB" id="A0AAJ8MVJ0"/>
<sequence>MSTFTPPKSAYDIYIKHFSAPRSGTEVFLYDEISSLFPNLSVTITQNYNFDLKRYAKESPESVVFKHLDNLQAVSKVQYRRPKRRRDGEGQLRDEVIFGGWDLTWRGKDFKIILAKWKEVMGQQVTQWHVIVDDAEEARNLIQTVSAYCSTPRNVIWVFEQGQWRPEHSLWDAVQKASWDDVVIDPELKRQIQQDYQSFFNAEDIFKDLGVPWKRGMILLGPPGNGKTISLKAIIKEADVPALYVKSFRGHQGEEAGIREIFVRARSEAPCILVLEDLDSLINDQNRAFFLNEIGTTNHFERLDPALSNRPSRFDRKYTFPNPSGADRTDYATYWQNKLRTKPNIDFPQALVNQFADNTNGFSFAYMKEAFVSALLVIASKKTDSVDTLPFSDILLSQVSHLRDQLANGGGDGMASSWAARETAGSGTGSQTCVTVGMRPGNGGFELM</sequence>
<dbReference type="GO" id="GO:1990275">
    <property type="term" value="F:preribosome binding"/>
    <property type="evidence" value="ECO:0007669"/>
    <property type="project" value="TreeGrafter"/>
</dbReference>
<dbReference type="GO" id="GO:0042254">
    <property type="term" value="P:ribosome biogenesis"/>
    <property type="evidence" value="ECO:0007669"/>
    <property type="project" value="TreeGrafter"/>
</dbReference>
<proteinExistence type="predicted"/>
<evidence type="ECO:0000259" key="1">
    <source>
        <dbReference type="SMART" id="SM00382"/>
    </source>
</evidence>
<organism evidence="2 3">
    <name type="scientific">Kwoniella shandongensis</name>
    <dbReference type="NCBI Taxonomy" id="1734106"/>
    <lineage>
        <taxon>Eukaryota</taxon>
        <taxon>Fungi</taxon>
        <taxon>Dikarya</taxon>
        <taxon>Basidiomycota</taxon>
        <taxon>Agaricomycotina</taxon>
        <taxon>Tremellomycetes</taxon>
        <taxon>Tremellales</taxon>
        <taxon>Cryptococcaceae</taxon>
        <taxon>Kwoniella</taxon>
    </lineage>
</organism>